<name>A0A8S5U163_9CAUD</name>
<accession>A0A8S5U163</accession>
<reference evidence="1" key="1">
    <citation type="journal article" date="2021" name="Proc. Natl. Acad. Sci. U.S.A.">
        <title>A Catalog of Tens of Thousands of Viruses from Human Metagenomes Reveals Hidden Associations with Chronic Diseases.</title>
        <authorList>
            <person name="Tisza M.J."/>
            <person name="Buck C.B."/>
        </authorList>
    </citation>
    <scope>NUCLEOTIDE SEQUENCE</scope>
    <source>
        <strain evidence="1">CtumZ20</strain>
    </source>
</reference>
<sequence length="100" mass="11603">MRYNTPLFFVCAGKKEYDPDAGEWKAEAESRVKRWANVTHMSAERQQAVFGDIRSDRYVIRLRRPFKGAFDAVEIDGVRYLADTERYPSDRQSLVVVKNG</sequence>
<dbReference type="EMBL" id="BK015980">
    <property type="protein sequence ID" value="DAF88183.1"/>
    <property type="molecule type" value="Genomic_DNA"/>
</dbReference>
<proteinExistence type="predicted"/>
<protein>
    <submittedName>
        <fullName evidence="1">Head closure knob</fullName>
    </submittedName>
</protein>
<evidence type="ECO:0000313" key="1">
    <source>
        <dbReference type="EMBL" id="DAF88183.1"/>
    </source>
</evidence>
<organism evidence="1">
    <name type="scientific">Myoviridae sp. ctumZ20</name>
    <dbReference type="NCBI Taxonomy" id="2825201"/>
    <lineage>
        <taxon>Viruses</taxon>
        <taxon>Duplodnaviria</taxon>
        <taxon>Heunggongvirae</taxon>
        <taxon>Uroviricota</taxon>
        <taxon>Caudoviricetes</taxon>
    </lineage>
</organism>